<protein>
    <submittedName>
        <fullName evidence="1">DUF2239 family protein</fullName>
    </submittedName>
</protein>
<gene>
    <name evidence="1" type="ORF">RF679_13440</name>
</gene>
<reference evidence="1" key="1">
    <citation type="submission" date="2023-09" db="EMBL/GenBank/DDBJ databases">
        <title>Undibacterium sp. 20NA77.5 isolated from freshwater.</title>
        <authorList>
            <person name="Le V."/>
            <person name="Ko S.-R."/>
            <person name="Ahn C.-Y."/>
            <person name="Oh H.-M."/>
        </authorList>
    </citation>
    <scope>NUCLEOTIDE SEQUENCE</scope>
    <source>
        <strain evidence="1">20NA77.5</strain>
    </source>
</reference>
<sequence length="193" mass="22092">MKNYTVFCEDRILKSGALEEIAVYLKEHYDARKVFQGQFLVIDDLVGDAIDLDLSGTKSAVKERYTKLELPAEEEKQAESRSRGRPKLGVVSKEVTLLPRHWEWLALQPGGASVALRKLIDEARKQSGSQDQMRVMQERTYKAMSNIAAHLPHYEDALRALFALDQAKYMEMIETWPVDYRHYLMRMAGLASA</sequence>
<dbReference type="EMBL" id="CP133720">
    <property type="protein sequence ID" value="WMW79649.1"/>
    <property type="molecule type" value="Genomic_DNA"/>
</dbReference>
<dbReference type="RefSeq" id="WP_309481144.1">
    <property type="nucleotide sequence ID" value="NZ_CP133720.1"/>
</dbReference>
<dbReference type="Proteomes" id="UP001181355">
    <property type="component" value="Chromosome"/>
</dbReference>
<keyword evidence="2" id="KW-1185">Reference proteome</keyword>
<name>A0ABY9REP1_9BURK</name>
<organism evidence="1 2">
    <name type="scientific">Undibacterium cyanobacteriorum</name>
    <dbReference type="NCBI Taxonomy" id="3073561"/>
    <lineage>
        <taxon>Bacteria</taxon>
        <taxon>Pseudomonadati</taxon>
        <taxon>Pseudomonadota</taxon>
        <taxon>Betaproteobacteria</taxon>
        <taxon>Burkholderiales</taxon>
        <taxon>Oxalobacteraceae</taxon>
        <taxon>Undibacterium</taxon>
    </lineage>
</organism>
<accession>A0ABY9REP1</accession>
<evidence type="ECO:0000313" key="1">
    <source>
        <dbReference type="EMBL" id="WMW79649.1"/>
    </source>
</evidence>
<evidence type="ECO:0000313" key="2">
    <source>
        <dbReference type="Proteomes" id="UP001181355"/>
    </source>
</evidence>
<dbReference type="InterPro" id="IPR018715">
    <property type="entry name" value="DUF2239"/>
</dbReference>
<proteinExistence type="predicted"/>
<dbReference type="Pfam" id="PF09998">
    <property type="entry name" value="DUF2239"/>
    <property type="match status" value="1"/>
</dbReference>